<dbReference type="PANTHER" id="PTHR33713">
    <property type="entry name" value="ANTITOXIN YAFN-RELATED"/>
    <property type="match status" value="1"/>
</dbReference>
<dbReference type="InterPro" id="IPR036165">
    <property type="entry name" value="YefM-like_sf"/>
</dbReference>
<name>A0ABQ2E406_9ACTN</name>
<dbReference type="SUPFAM" id="SSF143120">
    <property type="entry name" value="YefM-like"/>
    <property type="match status" value="1"/>
</dbReference>
<keyword evidence="4" id="KW-1185">Reference proteome</keyword>
<dbReference type="InterPro" id="IPR006442">
    <property type="entry name" value="Antitoxin_Phd/YefM"/>
</dbReference>
<evidence type="ECO:0000256" key="1">
    <source>
        <dbReference type="ARBA" id="ARBA00009981"/>
    </source>
</evidence>
<dbReference type="Gene3D" id="6.10.250.330">
    <property type="match status" value="1"/>
</dbReference>
<dbReference type="NCBIfam" id="TIGR01552">
    <property type="entry name" value="phd_fam"/>
    <property type="match status" value="1"/>
</dbReference>
<protein>
    <recommendedName>
        <fullName evidence="2">Antitoxin</fullName>
    </recommendedName>
</protein>
<dbReference type="PANTHER" id="PTHR33713:SF6">
    <property type="entry name" value="ANTITOXIN YEFM"/>
    <property type="match status" value="1"/>
</dbReference>
<dbReference type="EMBL" id="BMMV01000007">
    <property type="protein sequence ID" value="GGJ94218.1"/>
    <property type="molecule type" value="Genomic_DNA"/>
</dbReference>
<dbReference type="InterPro" id="IPR051405">
    <property type="entry name" value="phD/YefM_antitoxin"/>
</dbReference>
<gene>
    <name evidence="3" type="ORF">GCM10011583_27070</name>
</gene>
<proteinExistence type="inferred from homology"/>
<sequence length="133" mass="15021">MIHRTHPRRVVRLRATRRSGAARGMRHAKAEPSSDQRLYSYLYVALGGDLMRTMSYTESRAKYAETLDSVVNDREEVIITRAGHDAVVMVALDDYESLKETAYLLRNPENARRLLASIDQLENGGGTVQELAE</sequence>
<comment type="function">
    <text evidence="2">Antitoxin component of a type II toxin-antitoxin (TA) system.</text>
</comment>
<evidence type="ECO:0000313" key="4">
    <source>
        <dbReference type="Proteomes" id="UP000660265"/>
    </source>
</evidence>
<dbReference type="Gene3D" id="3.40.1620.10">
    <property type="entry name" value="YefM-like domain"/>
    <property type="match status" value="1"/>
</dbReference>
<dbReference type="Proteomes" id="UP000660265">
    <property type="component" value="Unassembled WGS sequence"/>
</dbReference>
<dbReference type="Pfam" id="PF02604">
    <property type="entry name" value="PhdYeFM_antitox"/>
    <property type="match status" value="1"/>
</dbReference>
<evidence type="ECO:0000313" key="3">
    <source>
        <dbReference type="EMBL" id="GGJ94218.1"/>
    </source>
</evidence>
<reference evidence="4" key="1">
    <citation type="journal article" date="2019" name="Int. J. Syst. Evol. Microbiol.">
        <title>The Global Catalogue of Microorganisms (GCM) 10K type strain sequencing project: providing services to taxonomists for standard genome sequencing and annotation.</title>
        <authorList>
            <consortium name="The Broad Institute Genomics Platform"/>
            <consortium name="The Broad Institute Genome Sequencing Center for Infectious Disease"/>
            <person name="Wu L."/>
            <person name="Ma J."/>
        </authorList>
    </citation>
    <scope>NUCLEOTIDE SEQUENCE [LARGE SCALE GENOMIC DNA]</scope>
    <source>
        <strain evidence="4">CGMCC 4.7275</strain>
    </source>
</reference>
<organism evidence="3 4">
    <name type="scientific">Streptomyces camponoticapitis</name>
    <dbReference type="NCBI Taxonomy" id="1616125"/>
    <lineage>
        <taxon>Bacteria</taxon>
        <taxon>Bacillati</taxon>
        <taxon>Actinomycetota</taxon>
        <taxon>Actinomycetes</taxon>
        <taxon>Kitasatosporales</taxon>
        <taxon>Streptomycetaceae</taxon>
        <taxon>Streptomyces</taxon>
    </lineage>
</organism>
<comment type="caution">
    <text evidence="3">The sequence shown here is derived from an EMBL/GenBank/DDBJ whole genome shotgun (WGS) entry which is preliminary data.</text>
</comment>
<accession>A0ABQ2E406</accession>
<evidence type="ECO:0000256" key="2">
    <source>
        <dbReference type="RuleBase" id="RU362080"/>
    </source>
</evidence>
<comment type="similarity">
    <text evidence="1 2">Belongs to the phD/YefM antitoxin family.</text>
</comment>